<protein>
    <recommendedName>
        <fullName evidence="2">F-box domain-containing protein</fullName>
    </recommendedName>
</protein>
<feature type="compositionally biased region" description="Basic and acidic residues" evidence="1">
    <location>
        <begin position="1"/>
        <end position="18"/>
    </location>
</feature>
<accession>A0AAV5CXB2</accession>
<dbReference type="AlphaFoldDB" id="A0AAV5CXB2"/>
<organism evidence="3 4">
    <name type="scientific">Eleusine coracana subsp. coracana</name>
    <dbReference type="NCBI Taxonomy" id="191504"/>
    <lineage>
        <taxon>Eukaryota</taxon>
        <taxon>Viridiplantae</taxon>
        <taxon>Streptophyta</taxon>
        <taxon>Embryophyta</taxon>
        <taxon>Tracheophyta</taxon>
        <taxon>Spermatophyta</taxon>
        <taxon>Magnoliopsida</taxon>
        <taxon>Liliopsida</taxon>
        <taxon>Poales</taxon>
        <taxon>Poaceae</taxon>
        <taxon>PACMAD clade</taxon>
        <taxon>Chloridoideae</taxon>
        <taxon>Cynodonteae</taxon>
        <taxon>Eleusininae</taxon>
        <taxon>Eleusine</taxon>
    </lineage>
</organism>
<name>A0AAV5CXB2_ELECO</name>
<dbReference type="SUPFAM" id="SSF52047">
    <property type="entry name" value="RNI-like"/>
    <property type="match status" value="1"/>
</dbReference>
<keyword evidence="4" id="KW-1185">Reference proteome</keyword>
<evidence type="ECO:0000313" key="4">
    <source>
        <dbReference type="Proteomes" id="UP001054889"/>
    </source>
</evidence>
<dbReference type="InterPro" id="IPR032675">
    <property type="entry name" value="LRR_dom_sf"/>
</dbReference>
<dbReference type="EMBL" id="BQKI01000009">
    <property type="protein sequence ID" value="GJN02528.1"/>
    <property type="molecule type" value="Genomic_DNA"/>
</dbReference>
<reference evidence="3" key="1">
    <citation type="journal article" date="2018" name="DNA Res.">
        <title>Multiple hybrid de novo genome assembly of finger millet, an orphan allotetraploid crop.</title>
        <authorList>
            <person name="Hatakeyama M."/>
            <person name="Aluri S."/>
            <person name="Balachadran M.T."/>
            <person name="Sivarajan S.R."/>
            <person name="Patrignani A."/>
            <person name="Gruter S."/>
            <person name="Poveda L."/>
            <person name="Shimizu-Inatsugi R."/>
            <person name="Baeten J."/>
            <person name="Francoijs K.J."/>
            <person name="Nataraja K.N."/>
            <person name="Reddy Y.A.N."/>
            <person name="Phadnis S."/>
            <person name="Ravikumar R.L."/>
            <person name="Schlapbach R."/>
            <person name="Sreeman S.M."/>
            <person name="Shimizu K.K."/>
        </authorList>
    </citation>
    <scope>NUCLEOTIDE SEQUENCE</scope>
</reference>
<dbReference type="InterPro" id="IPR001810">
    <property type="entry name" value="F-box_dom"/>
</dbReference>
<sequence length="446" mass="50604">MVRNSTEHRYNDMRDKGSNPDLEAATRTPSLQAEPRTSFALGASSMAATSDALTTISQQEFEQGADRLGKLPDDVLLSILKRLDLRDAVRSSVLSRRWRHIPSVLPDIVLDVDSFDFKPVNDDGFKSKFKLSVTAGKNKAVARAAKSLLARRSHRPITNLSVAFYLRKDSIEIIRAVEVAMSSHGRGVVAANFTILRESVDDLQYDEPEMTRHGNIFLSYFNTCRRAFAGLTGLLVERVKLLESDIPNVLRTCQKLQWLSLVSCHTGRDKALVLEHPQLAELKLEHCHCYCIELKWLPKLSQLTCHTWLPSRTGRPLLLGHVPQLRRLMLLTADYGHYPTLKLSELLVNHAMLGELHLDFRIYRVSNHECIPMDEMLTMLHGTSKRENTKWELSDFKHRNLAVLEITGFLAEDKFMGYIRRVMNAAVNLERYVCMMTGAPTAKLVL</sequence>
<comment type="caution">
    <text evidence="3">The sequence shown here is derived from an EMBL/GenBank/DDBJ whole genome shotgun (WGS) entry which is preliminary data.</text>
</comment>
<dbReference type="Gene3D" id="3.80.10.10">
    <property type="entry name" value="Ribonuclease Inhibitor"/>
    <property type="match status" value="1"/>
</dbReference>
<dbReference type="PROSITE" id="PS50181">
    <property type="entry name" value="FBOX"/>
    <property type="match status" value="1"/>
</dbReference>
<gene>
    <name evidence="3" type="primary">ga19890</name>
    <name evidence="3" type="ORF">PR202_ga19890</name>
</gene>
<dbReference type="PANTHER" id="PTHR32153">
    <property type="entry name" value="OJ000223_09.16 PROTEIN"/>
    <property type="match status" value="1"/>
</dbReference>
<evidence type="ECO:0000313" key="3">
    <source>
        <dbReference type="EMBL" id="GJN02528.1"/>
    </source>
</evidence>
<proteinExistence type="predicted"/>
<reference evidence="3" key="2">
    <citation type="submission" date="2021-12" db="EMBL/GenBank/DDBJ databases">
        <title>Resequencing data analysis of finger millet.</title>
        <authorList>
            <person name="Hatakeyama M."/>
            <person name="Aluri S."/>
            <person name="Balachadran M.T."/>
            <person name="Sivarajan S.R."/>
            <person name="Poveda L."/>
            <person name="Shimizu-Inatsugi R."/>
            <person name="Schlapbach R."/>
            <person name="Sreeman S.M."/>
            <person name="Shimizu K.K."/>
        </authorList>
    </citation>
    <scope>NUCLEOTIDE SEQUENCE</scope>
</reference>
<feature type="region of interest" description="Disordered" evidence="1">
    <location>
        <begin position="1"/>
        <end position="35"/>
    </location>
</feature>
<dbReference type="Pfam" id="PF00646">
    <property type="entry name" value="F-box"/>
    <property type="match status" value="1"/>
</dbReference>
<evidence type="ECO:0000256" key="1">
    <source>
        <dbReference type="SAM" id="MobiDB-lite"/>
    </source>
</evidence>
<dbReference type="Gene3D" id="1.20.1280.50">
    <property type="match status" value="1"/>
</dbReference>
<dbReference type="InterPro" id="IPR036047">
    <property type="entry name" value="F-box-like_dom_sf"/>
</dbReference>
<feature type="domain" description="F-box" evidence="2">
    <location>
        <begin position="65"/>
        <end position="120"/>
    </location>
</feature>
<dbReference type="InterPro" id="IPR044997">
    <property type="entry name" value="F-box_plant"/>
</dbReference>
<evidence type="ECO:0000259" key="2">
    <source>
        <dbReference type="PROSITE" id="PS50181"/>
    </source>
</evidence>
<dbReference type="SUPFAM" id="SSF81383">
    <property type="entry name" value="F-box domain"/>
    <property type="match status" value="1"/>
</dbReference>
<dbReference type="Proteomes" id="UP001054889">
    <property type="component" value="Unassembled WGS sequence"/>
</dbReference>